<name>A0ABW4FBA0_9PSEU</name>
<comment type="caution">
    <text evidence="3">The sequence shown here is derived from an EMBL/GenBank/DDBJ whole genome shotgun (WGS) entry which is preliminary data.</text>
</comment>
<dbReference type="EMBL" id="JBHUCP010000001">
    <property type="protein sequence ID" value="MFD1527874.1"/>
    <property type="molecule type" value="Genomic_DNA"/>
</dbReference>
<evidence type="ECO:0008006" key="5">
    <source>
        <dbReference type="Google" id="ProtNLM"/>
    </source>
</evidence>
<proteinExistence type="predicted"/>
<dbReference type="PROSITE" id="PS51257">
    <property type="entry name" value="PROKAR_LIPOPROTEIN"/>
    <property type="match status" value="1"/>
</dbReference>
<sequence length="154" mass="14909">MRLRPPSLPAIGLALAATGLVAACAAQPAAGLPAAAPAPPTATSAAAPTTAGPTAPAVTSSAAEPGVESVSCGGVGPSGGDQVDLIADDTPAGRVGCTEAINVITDYYRDAPTMSEGTAHYLVVQGWACMADTGAYGSGSIGCSREGLAFHTEP</sequence>
<evidence type="ECO:0000313" key="4">
    <source>
        <dbReference type="Proteomes" id="UP001597145"/>
    </source>
</evidence>
<dbReference type="Proteomes" id="UP001597145">
    <property type="component" value="Unassembled WGS sequence"/>
</dbReference>
<feature type="signal peptide" evidence="2">
    <location>
        <begin position="1"/>
        <end position="25"/>
    </location>
</feature>
<evidence type="ECO:0000313" key="3">
    <source>
        <dbReference type="EMBL" id="MFD1527874.1"/>
    </source>
</evidence>
<dbReference type="RefSeq" id="WP_343971794.1">
    <property type="nucleotide sequence ID" value="NZ_BAAAJG010000003.1"/>
</dbReference>
<feature type="compositionally biased region" description="Low complexity" evidence="1">
    <location>
        <begin position="33"/>
        <end position="72"/>
    </location>
</feature>
<evidence type="ECO:0000256" key="2">
    <source>
        <dbReference type="SAM" id="SignalP"/>
    </source>
</evidence>
<keyword evidence="2" id="KW-0732">Signal</keyword>
<evidence type="ECO:0000256" key="1">
    <source>
        <dbReference type="SAM" id="MobiDB-lite"/>
    </source>
</evidence>
<keyword evidence="4" id="KW-1185">Reference proteome</keyword>
<protein>
    <recommendedName>
        <fullName evidence="5">Lipoprotein</fullName>
    </recommendedName>
</protein>
<feature type="region of interest" description="Disordered" evidence="1">
    <location>
        <begin position="33"/>
        <end position="74"/>
    </location>
</feature>
<reference evidence="4" key="1">
    <citation type="journal article" date="2019" name="Int. J. Syst. Evol. Microbiol.">
        <title>The Global Catalogue of Microorganisms (GCM) 10K type strain sequencing project: providing services to taxonomists for standard genome sequencing and annotation.</title>
        <authorList>
            <consortium name="The Broad Institute Genomics Platform"/>
            <consortium name="The Broad Institute Genome Sequencing Center for Infectious Disease"/>
            <person name="Wu L."/>
            <person name="Ma J."/>
        </authorList>
    </citation>
    <scope>NUCLEOTIDE SEQUENCE [LARGE SCALE GENOMIC DNA]</scope>
    <source>
        <strain evidence="4">JCM 12165</strain>
    </source>
</reference>
<gene>
    <name evidence="3" type="ORF">ACFSCY_00275</name>
</gene>
<feature type="chain" id="PRO_5045693853" description="Lipoprotein" evidence="2">
    <location>
        <begin position="26"/>
        <end position="154"/>
    </location>
</feature>
<accession>A0ABW4FBA0</accession>
<organism evidence="3 4">
    <name type="scientific">Pseudonocardia aurantiaca</name>
    <dbReference type="NCBI Taxonomy" id="75290"/>
    <lineage>
        <taxon>Bacteria</taxon>
        <taxon>Bacillati</taxon>
        <taxon>Actinomycetota</taxon>
        <taxon>Actinomycetes</taxon>
        <taxon>Pseudonocardiales</taxon>
        <taxon>Pseudonocardiaceae</taxon>
        <taxon>Pseudonocardia</taxon>
    </lineage>
</organism>